<keyword evidence="1" id="KW-1133">Transmembrane helix</keyword>
<dbReference type="EMBL" id="JACBZT010000001">
    <property type="protein sequence ID" value="NYJ07506.1"/>
    <property type="molecule type" value="Genomic_DNA"/>
</dbReference>
<organism evidence="2 3">
    <name type="scientific">Petropleomorpha daqingensis</name>
    <dbReference type="NCBI Taxonomy" id="2026353"/>
    <lineage>
        <taxon>Bacteria</taxon>
        <taxon>Bacillati</taxon>
        <taxon>Actinomycetota</taxon>
        <taxon>Actinomycetes</taxon>
        <taxon>Geodermatophilales</taxon>
        <taxon>Geodermatophilaceae</taxon>
        <taxon>Petropleomorpha</taxon>
    </lineage>
</organism>
<dbReference type="AlphaFoldDB" id="A0A853CJH4"/>
<protein>
    <submittedName>
        <fullName evidence="2">Uncharacterized protein</fullName>
    </submittedName>
</protein>
<evidence type="ECO:0000256" key="1">
    <source>
        <dbReference type="SAM" id="Phobius"/>
    </source>
</evidence>
<comment type="caution">
    <text evidence="2">The sequence shown here is derived from an EMBL/GenBank/DDBJ whole genome shotgun (WGS) entry which is preliminary data.</text>
</comment>
<reference evidence="2 3" key="1">
    <citation type="submission" date="2020-07" db="EMBL/GenBank/DDBJ databases">
        <title>Sequencing the genomes of 1000 actinobacteria strains.</title>
        <authorList>
            <person name="Klenk H.-P."/>
        </authorList>
    </citation>
    <scope>NUCLEOTIDE SEQUENCE [LARGE SCALE GENOMIC DNA]</scope>
    <source>
        <strain evidence="2 3">DSM 104001</strain>
    </source>
</reference>
<name>A0A853CJH4_9ACTN</name>
<feature type="transmembrane region" description="Helical" evidence="1">
    <location>
        <begin position="12"/>
        <end position="31"/>
    </location>
</feature>
<keyword evidence="1" id="KW-0812">Transmembrane</keyword>
<dbReference type="Proteomes" id="UP000541969">
    <property type="component" value="Unassembled WGS sequence"/>
</dbReference>
<sequence>MRDDKWGDERVTAWVLALIVLVLVLWAGRLLPF</sequence>
<evidence type="ECO:0000313" key="2">
    <source>
        <dbReference type="EMBL" id="NYJ07506.1"/>
    </source>
</evidence>
<keyword evidence="1" id="KW-0472">Membrane</keyword>
<keyword evidence="3" id="KW-1185">Reference proteome</keyword>
<proteinExistence type="predicted"/>
<accession>A0A853CJH4</accession>
<evidence type="ECO:0000313" key="3">
    <source>
        <dbReference type="Proteomes" id="UP000541969"/>
    </source>
</evidence>
<gene>
    <name evidence="2" type="ORF">GGQ55_003784</name>
</gene>